<dbReference type="GO" id="GO:0010181">
    <property type="term" value="F:FMN binding"/>
    <property type="evidence" value="ECO:0007669"/>
    <property type="project" value="InterPro"/>
</dbReference>
<dbReference type="Proteomes" id="UP000183987">
    <property type="component" value="Unassembled WGS sequence"/>
</dbReference>
<name>A0A1M4T8R4_LOKAT</name>
<dbReference type="AlphaFoldDB" id="A0A1M4T8R4"/>
<feature type="domain" description="NADH:flavin oxidoreductase/NADH oxidase N-terminal" evidence="4">
    <location>
        <begin position="12"/>
        <end position="338"/>
    </location>
</feature>
<evidence type="ECO:0000313" key="6">
    <source>
        <dbReference type="Proteomes" id="UP000183987"/>
    </source>
</evidence>
<dbReference type="InterPro" id="IPR013785">
    <property type="entry name" value="Aldolase_TIM"/>
</dbReference>
<dbReference type="InterPro" id="IPR045247">
    <property type="entry name" value="Oye-like"/>
</dbReference>
<gene>
    <name evidence="5" type="ORF">SAMN05444339_101293</name>
</gene>
<evidence type="ECO:0000256" key="2">
    <source>
        <dbReference type="ARBA" id="ARBA00005979"/>
    </source>
</evidence>
<dbReference type="FunFam" id="3.20.20.70:FF:000059">
    <property type="entry name" value="N-ethylmaleimide reductase, FMN-linked"/>
    <property type="match status" value="1"/>
</dbReference>
<dbReference type="STRING" id="366533.SAMN05444339_101293"/>
<sequence>MSAETAAQDDPLFHPTDLGAIKIRNRVLMAPLTRNRAEHDGVPGELATTYYRQRAGAGAIITEATQISPMGKGYLDTPGIHTEQQAHQWKKITDAVHAEGGKIIIQLWHVGRISHVSLLPEGRSPVSSTDKRADQQTFTANGFEDCSKPEALTIEGIKATVEDFREGARLAKMAGFDGIEVHAANGYLIDQFLQDGVNDRTDEYGGSIENRMKFLEEVLNAVADHWLPSETGVRLSPLGQANDMSDSDPEAHFAKVYEMLSGYQLAYLHVVESFPGNDDSGGRDLLVRLRKHYDGFYIANGGYDAKMAREAIESGHAEAVTFGRPFIANPDLPKRMKLSAEMNEPDPDTFYGGGKEGYIDYPTLEEVQAA</sequence>
<protein>
    <submittedName>
        <fullName evidence="5">N-ethylmaleimide reductase</fullName>
    </submittedName>
</protein>
<dbReference type="SUPFAM" id="SSF51395">
    <property type="entry name" value="FMN-linked oxidoreductases"/>
    <property type="match status" value="1"/>
</dbReference>
<evidence type="ECO:0000313" key="5">
    <source>
        <dbReference type="EMBL" id="SHE40876.1"/>
    </source>
</evidence>
<reference evidence="6" key="1">
    <citation type="submission" date="2016-11" db="EMBL/GenBank/DDBJ databases">
        <authorList>
            <person name="Varghese N."/>
            <person name="Submissions S."/>
        </authorList>
    </citation>
    <scope>NUCLEOTIDE SEQUENCE [LARGE SCALE GENOMIC DNA]</scope>
    <source>
        <strain evidence="6">DSM 29326</strain>
    </source>
</reference>
<keyword evidence="3" id="KW-0560">Oxidoreductase</keyword>
<proteinExistence type="inferred from homology"/>
<dbReference type="RefSeq" id="WP_072855420.1">
    <property type="nucleotide sequence ID" value="NZ_FQUE01000001.1"/>
</dbReference>
<comment type="cofactor">
    <cofactor evidence="1">
        <name>FMN</name>
        <dbReference type="ChEBI" id="CHEBI:58210"/>
    </cofactor>
</comment>
<organism evidence="5 6">
    <name type="scientific">Loktanella atrilutea</name>
    <dbReference type="NCBI Taxonomy" id="366533"/>
    <lineage>
        <taxon>Bacteria</taxon>
        <taxon>Pseudomonadati</taxon>
        <taxon>Pseudomonadota</taxon>
        <taxon>Alphaproteobacteria</taxon>
        <taxon>Rhodobacterales</taxon>
        <taxon>Roseobacteraceae</taxon>
        <taxon>Loktanella</taxon>
    </lineage>
</organism>
<dbReference type="GO" id="GO:0016628">
    <property type="term" value="F:oxidoreductase activity, acting on the CH-CH group of donors, NAD or NADP as acceptor"/>
    <property type="evidence" value="ECO:0007669"/>
    <property type="project" value="UniProtKB-ARBA"/>
</dbReference>
<dbReference type="CDD" id="cd02933">
    <property type="entry name" value="OYE_like_FMN"/>
    <property type="match status" value="1"/>
</dbReference>
<dbReference type="PANTHER" id="PTHR22893">
    <property type="entry name" value="NADH OXIDOREDUCTASE-RELATED"/>
    <property type="match status" value="1"/>
</dbReference>
<accession>A0A1M4T8R4</accession>
<dbReference type="Gene3D" id="3.20.20.70">
    <property type="entry name" value="Aldolase class I"/>
    <property type="match status" value="1"/>
</dbReference>
<dbReference type="GO" id="GO:0005829">
    <property type="term" value="C:cytosol"/>
    <property type="evidence" value="ECO:0007669"/>
    <property type="project" value="UniProtKB-ARBA"/>
</dbReference>
<comment type="similarity">
    <text evidence="2">Belongs to the NADH:flavin oxidoreductase/NADH oxidase family.</text>
</comment>
<dbReference type="OrthoDB" id="9784632at2"/>
<dbReference type="PANTHER" id="PTHR22893:SF91">
    <property type="entry name" value="NADPH DEHYDROGENASE 2-RELATED"/>
    <property type="match status" value="1"/>
</dbReference>
<evidence type="ECO:0000256" key="3">
    <source>
        <dbReference type="ARBA" id="ARBA00023002"/>
    </source>
</evidence>
<evidence type="ECO:0000256" key="1">
    <source>
        <dbReference type="ARBA" id="ARBA00001917"/>
    </source>
</evidence>
<dbReference type="EMBL" id="FQUE01000001">
    <property type="protein sequence ID" value="SHE40876.1"/>
    <property type="molecule type" value="Genomic_DNA"/>
</dbReference>
<dbReference type="Pfam" id="PF00724">
    <property type="entry name" value="Oxidored_FMN"/>
    <property type="match status" value="1"/>
</dbReference>
<dbReference type="InterPro" id="IPR001155">
    <property type="entry name" value="OxRdtase_FMN_N"/>
</dbReference>
<evidence type="ECO:0000259" key="4">
    <source>
        <dbReference type="Pfam" id="PF00724"/>
    </source>
</evidence>
<keyword evidence="6" id="KW-1185">Reference proteome</keyword>